<dbReference type="Pfam" id="PF00873">
    <property type="entry name" value="ACR_tran"/>
    <property type="match status" value="1"/>
</dbReference>
<dbReference type="PANTHER" id="PTHR32063:SF18">
    <property type="entry name" value="CATION EFFLUX SYSTEM PROTEIN"/>
    <property type="match status" value="1"/>
</dbReference>
<feature type="transmembrane region" description="Helical" evidence="2">
    <location>
        <begin position="988"/>
        <end position="1008"/>
    </location>
</feature>
<name>A0A5M6DDG4_9BACT</name>
<dbReference type="GO" id="GO:0005886">
    <property type="term" value="C:plasma membrane"/>
    <property type="evidence" value="ECO:0007669"/>
    <property type="project" value="TreeGrafter"/>
</dbReference>
<gene>
    <name evidence="3" type="ORF">FYK55_07780</name>
</gene>
<dbReference type="PRINTS" id="PR00702">
    <property type="entry name" value="ACRIFLAVINRP"/>
</dbReference>
<dbReference type="PANTHER" id="PTHR32063">
    <property type="match status" value="1"/>
</dbReference>
<evidence type="ECO:0000313" key="4">
    <source>
        <dbReference type="Proteomes" id="UP000324479"/>
    </source>
</evidence>
<keyword evidence="2" id="KW-1133">Transmembrane helix</keyword>
<feature type="transmembrane region" description="Helical" evidence="2">
    <location>
        <begin position="477"/>
        <end position="508"/>
    </location>
</feature>
<dbReference type="SUPFAM" id="SSF82714">
    <property type="entry name" value="Multidrug efflux transporter AcrB TolC docking domain, DN and DC subdomains"/>
    <property type="match status" value="2"/>
</dbReference>
<dbReference type="InterPro" id="IPR001036">
    <property type="entry name" value="Acrflvin-R"/>
</dbReference>
<dbReference type="Gene3D" id="1.20.1640.10">
    <property type="entry name" value="Multidrug efflux transporter AcrB transmembrane domain"/>
    <property type="match status" value="2"/>
</dbReference>
<keyword evidence="4" id="KW-1185">Reference proteome</keyword>
<dbReference type="Gene3D" id="3.30.70.1430">
    <property type="entry name" value="Multidrug efflux transporter AcrB pore domain"/>
    <property type="match status" value="2"/>
</dbReference>
<evidence type="ECO:0000313" key="3">
    <source>
        <dbReference type="EMBL" id="KAA5545611.1"/>
    </source>
</evidence>
<reference evidence="3 4" key="1">
    <citation type="submission" date="2019-08" db="EMBL/GenBank/DDBJ databases">
        <authorList>
            <person name="Dhanesh K."/>
            <person name="Kumar G."/>
            <person name="Sasikala C."/>
            <person name="Venkata Ramana C."/>
        </authorList>
    </citation>
    <scope>NUCLEOTIDE SEQUENCE [LARGE SCALE GENOMIC DNA]</scope>
    <source>
        <strain evidence="3 4">JC645</strain>
    </source>
</reference>
<dbReference type="SUPFAM" id="SSF82866">
    <property type="entry name" value="Multidrug efflux transporter AcrB transmembrane domain"/>
    <property type="match status" value="2"/>
</dbReference>
<feature type="transmembrane region" description="Helical" evidence="2">
    <location>
        <begin position="445"/>
        <end position="465"/>
    </location>
</feature>
<accession>A0A5M6DDG4</accession>
<keyword evidence="2" id="KW-0472">Membrane</keyword>
<feature type="transmembrane region" description="Helical" evidence="2">
    <location>
        <begin position="887"/>
        <end position="908"/>
    </location>
</feature>
<dbReference type="Proteomes" id="UP000324479">
    <property type="component" value="Unassembled WGS sequence"/>
</dbReference>
<feature type="transmembrane region" description="Helical" evidence="2">
    <location>
        <begin position="405"/>
        <end position="425"/>
    </location>
</feature>
<dbReference type="Gene3D" id="3.30.70.1320">
    <property type="entry name" value="Multidrug efflux transporter AcrB pore domain like"/>
    <property type="match status" value="1"/>
</dbReference>
<feature type="region of interest" description="Disordered" evidence="1">
    <location>
        <begin position="1054"/>
        <end position="1076"/>
    </location>
</feature>
<evidence type="ECO:0000256" key="2">
    <source>
        <dbReference type="SAM" id="Phobius"/>
    </source>
</evidence>
<feature type="transmembrane region" description="Helical" evidence="2">
    <location>
        <begin position="915"/>
        <end position="937"/>
    </location>
</feature>
<dbReference type="InterPro" id="IPR027463">
    <property type="entry name" value="AcrB_DN_DC_subdom"/>
</dbReference>
<dbReference type="SUPFAM" id="SSF82693">
    <property type="entry name" value="Multidrug efflux transporter AcrB pore domain, PN1, PN2, PC1 and PC2 subdomains"/>
    <property type="match status" value="2"/>
</dbReference>
<protein>
    <submittedName>
        <fullName evidence="3">Efflux RND transporter permease subunit</fullName>
    </submittedName>
</protein>
<keyword evidence="2" id="KW-0812">Transmembrane</keyword>
<feature type="transmembrane region" description="Helical" evidence="2">
    <location>
        <begin position="1014"/>
        <end position="1040"/>
    </location>
</feature>
<comment type="caution">
    <text evidence="3">The sequence shown here is derived from an EMBL/GenBank/DDBJ whole genome shotgun (WGS) entry which is preliminary data.</text>
</comment>
<dbReference type="AlphaFoldDB" id="A0A5M6DDG4"/>
<dbReference type="EMBL" id="VWOX01000003">
    <property type="protein sequence ID" value="KAA5545611.1"/>
    <property type="molecule type" value="Genomic_DNA"/>
</dbReference>
<sequence length="1076" mass="116122">MRQSAQEQSSTGRSQSTDFTTLFYRNPRLLLLVVGIVVVGGLTSFAVLPRMEDPVIAKRTGLVSTRLPGADAERVEILVTEPLEEHLQEMEELKKLTSESRPGISTVIVELRDDVMETDEAWSEVRGKINDAIAELPVDASRPAFEEIDARAYAMIVAICWQRPTPPNWTVLRRLAKQLEDQMRGIDGTEVIDRFADPGEQITVELDPERAAALSLSASDVAQAMRGSDAKNAAGLLHSGQNDVVIELANQFQEPGRIGETLIRAGRGGEMIRLDDVATIDRGVPAPLPRLGTIDGSPAVSLGILVRADKRVDLWRPDAQAVLESFREVLPAGVGLDVPLDQSHYVVARLSSLALNLVIGAICVILVVLLLMGWRSAIVVAMSLPLSILGVLFGLRILGVPIHQMSVSGMIVALGLLIDNAIVAVDEVAGALRQGRSPLQAVRDMVRHLAIPLLGSTVTTALAFAPIAMMPGNAGEFVGAIAISVILAITSSLFFSLTIIPVVAAWFLKPDSEKRVTELSDGPFELEDSRAGWLENGIGSRRMASTFRSVLTWLLEKPYRGVFIGLTLPVFGFAIANRLPEQFFPPAQRDQFHIQLELPIDSSIKATRQAARRLTDLVRDVGAVKVSWYFGESAPMFYYNVLDNRRGVPNFANAIVQMPTSEGIGEILRNLQRRADRVVPGARVLCRQLEQGPPYEAPIELRLFGPDLNRLVELGEQLRLALAAAPNVIHTRSLLAETLPTIRYDVRDADARLAGLEPADVSEQLYAMLEGVSAGSVLEDTELVPVLVRIGDQRRSRLGELQSLQLHSGSRKIPLQSVADVSLHPEIAVIPRMNRRRMNLISGFVTAGSLPSLSLKAFEERLAATGFDLPPGYHLEYGGEDSQRNDAVGNLLANAGVLAVLMVAVLVLSFRSFRLAGVIFVVAVCSGGLGMIALWLGGYPFGFMAIIGIMGLIGVAINDSIVVLASLQQASSQGSTTVGDLVQTVMDCTRHVLATTLTTVAGFTPLILDGGEFWPPLAVAIAGGVTGATLLALSFVPAAYRWLVLPRETAAAEGSSTASLREPERRNTGVHLATDT</sequence>
<organism evidence="3 4">
    <name type="scientific">Roseiconus nitratireducens</name>
    <dbReference type="NCBI Taxonomy" id="2605748"/>
    <lineage>
        <taxon>Bacteria</taxon>
        <taxon>Pseudomonadati</taxon>
        <taxon>Planctomycetota</taxon>
        <taxon>Planctomycetia</taxon>
        <taxon>Pirellulales</taxon>
        <taxon>Pirellulaceae</taxon>
        <taxon>Roseiconus</taxon>
    </lineage>
</organism>
<feature type="transmembrane region" description="Helical" evidence="2">
    <location>
        <begin position="378"/>
        <end position="398"/>
    </location>
</feature>
<feature type="transmembrane region" description="Helical" evidence="2">
    <location>
        <begin position="29"/>
        <end position="48"/>
    </location>
</feature>
<dbReference type="Gene3D" id="3.30.2090.10">
    <property type="entry name" value="Multidrug efflux transporter AcrB TolC docking domain, DN and DC subdomains"/>
    <property type="match status" value="2"/>
</dbReference>
<feature type="transmembrane region" description="Helical" evidence="2">
    <location>
        <begin position="559"/>
        <end position="579"/>
    </location>
</feature>
<evidence type="ECO:0000256" key="1">
    <source>
        <dbReference type="SAM" id="MobiDB-lite"/>
    </source>
</evidence>
<dbReference type="Gene3D" id="3.30.70.1440">
    <property type="entry name" value="Multidrug efflux transporter AcrB pore domain"/>
    <property type="match status" value="1"/>
</dbReference>
<dbReference type="GO" id="GO:0042910">
    <property type="term" value="F:xenobiotic transmembrane transporter activity"/>
    <property type="evidence" value="ECO:0007669"/>
    <property type="project" value="TreeGrafter"/>
</dbReference>
<feature type="transmembrane region" description="Helical" evidence="2">
    <location>
        <begin position="353"/>
        <end position="372"/>
    </location>
</feature>
<proteinExistence type="predicted"/>
<feature type="transmembrane region" description="Helical" evidence="2">
    <location>
        <begin position="943"/>
        <end position="967"/>
    </location>
</feature>